<organism evidence="2 3">
    <name type="scientific">Methylocystis bryophila</name>
    <dbReference type="NCBI Taxonomy" id="655015"/>
    <lineage>
        <taxon>Bacteria</taxon>
        <taxon>Pseudomonadati</taxon>
        <taxon>Pseudomonadota</taxon>
        <taxon>Alphaproteobacteria</taxon>
        <taxon>Hyphomicrobiales</taxon>
        <taxon>Methylocystaceae</taxon>
        <taxon>Methylocystis</taxon>
    </lineage>
</organism>
<evidence type="ECO:0000313" key="2">
    <source>
        <dbReference type="EMBL" id="ARN83139.1"/>
    </source>
</evidence>
<dbReference type="AlphaFoldDB" id="A0A1W6N015"/>
<dbReference type="SUPFAM" id="SSF50475">
    <property type="entry name" value="FMN-binding split barrel"/>
    <property type="match status" value="1"/>
</dbReference>
<reference evidence="2 3" key="1">
    <citation type="submission" date="2017-02" db="EMBL/GenBank/DDBJ databases">
        <authorList>
            <person name="Peterson S.W."/>
        </authorList>
    </citation>
    <scope>NUCLEOTIDE SEQUENCE [LARGE SCALE GENOMIC DNA]</scope>
    <source>
        <strain evidence="2 3">S285</strain>
    </source>
</reference>
<protein>
    <submittedName>
        <fullName evidence="2">Pyridoxamine 5-phosphate oxidase</fullName>
    </submittedName>
</protein>
<dbReference type="InterPro" id="IPR011576">
    <property type="entry name" value="Pyridox_Oxase_N"/>
</dbReference>
<dbReference type="STRING" id="655015.B1812_20990"/>
<dbReference type="PANTHER" id="PTHR42815:SF2">
    <property type="entry name" value="FAD-BINDING, PUTATIVE (AFU_ORTHOLOGUE AFUA_6G07600)-RELATED"/>
    <property type="match status" value="1"/>
</dbReference>
<gene>
    <name evidence="2" type="ORF">B1812_20990</name>
</gene>
<dbReference type="EMBL" id="CP019948">
    <property type="protein sequence ID" value="ARN83139.1"/>
    <property type="molecule type" value="Genomic_DNA"/>
</dbReference>
<dbReference type="PANTHER" id="PTHR42815">
    <property type="entry name" value="FAD-BINDING, PUTATIVE (AFU_ORTHOLOGUE AFUA_6G07600)-RELATED"/>
    <property type="match status" value="1"/>
</dbReference>
<feature type="domain" description="Pyridoxamine 5'-phosphate oxidase N-terminal" evidence="1">
    <location>
        <begin position="41"/>
        <end position="142"/>
    </location>
</feature>
<dbReference type="RefSeq" id="WP_085773293.1">
    <property type="nucleotide sequence ID" value="NZ_AP027149.1"/>
</dbReference>
<evidence type="ECO:0000259" key="1">
    <source>
        <dbReference type="Pfam" id="PF01243"/>
    </source>
</evidence>
<name>A0A1W6N015_9HYPH</name>
<dbReference type="KEGG" id="mbry:B1812_20990"/>
<proteinExistence type="predicted"/>
<dbReference type="InterPro" id="IPR012349">
    <property type="entry name" value="Split_barrel_FMN-bd"/>
</dbReference>
<accession>A0A1W6N015</accession>
<evidence type="ECO:0000313" key="3">
    <source>
        <dbReference type="Proteomes" id="UP000193978"/>
    </source>
</evidence>
<sequence length="218" mass="24823">MTSRYLHQLFTPSVKAAQAAQGSRQAYARVDAPTSEPDRLTPREQTFIAMRDSFYMATNSASGWPYLQHRGGPVGFVRVLDEKRLGFADFRGNRQYISLGNIEQDDRAALFFMDYARRARLKLLGRVRSIDLADHPALADLLIDADYGSKVERGLIVEIDSYDWNCSQHITPRYAEDEIDQFVKPLKERIVELEALTHHALENKDAQAPLRSRANRAP</sequence>
<keyword evidence="3" id="KW-1185">Reference proteome</keyword>
<dbReference type="OrthoDB" id="9786134at2"/>
<dbReference type="Proteomes" id="UP000193978">
    <property type="component" value="Chromosome"/>
</dbReference>
<dbReference type="Pfam" id="PF01243">
    <property type="entry name" value="PNPOx_N"/>
    <property type="match status" value="1"/>
</dbReference>
<dbReference type="Gene3D" id="2.30.110.10">
    <property type="entry name" value="Electron Transport, Fmn-binding Protein, Chain A"/>
    <property type="match status" value="1"/>
</dbReference>